<reference evidence="2" key="2">
    <citation type="submission" date="2025-09" db="UniProtKB">
        <authorList>
            <consortium name="Ensembl"/>
        </authorList>
    </citation>
    <scope>IDENTIFICATION</scope>
</reference>
<reference evidence="2" key="1">
    <citation type="submission" date="2025-08" db="UniProtKB">
        <authorList>
            <consortium name="Ensembl"/>
        </authorList>
    </citation>
    <scope>IDENTIFICATION</scope>
</reference>
<dbReference type="Proteomes" id="UP000265160">
    <property type="component" value="Unplaced"/>
</dbReference>
<protein>
    <submittedName>
        <fullName evidence="2">Uncharacterized protein</fullName>
    </submittedName>
</protein>
<sequence>IGEGRDFLSTCVCPCRKLTSIAFNDMNPLPSRLLRNRRVLHLERLQAELRELEEQHKEFITESVVRKDKELDVMVSEDDEDL</sequence>
<dbReference type="AlphaFoldDB" id="A0A3P9B3V2"/>
<keyword evidence="1" id="KW-0175">Coiled coil</keyword>
<keyword evidence="3" id="KW-1185">Reference proteome</keyword>
<feature type="coiled-coil region" evidence="1">
    <location>
        <begin position="35"/>
        <end position="62"/>
    </location>
</feature>
<evidence type="ECO:0000313" key="3">
    <source>
        <dbReference type="Proteomes" id="UP000265160"/>
    </source>
</evidence>
<name>A0A3P9B3V2_9CICH</name>
<dbReference type="STRING" id="106582.ENSMZEP00005004580"/>
<dbReference type="GeneTree" id="ENSGT00940000177365"/>
<accession>A0A3P9B3V2</accession>
<dbReference type="Ensembl" id="ENSMZET00005004783.1">
    <property type="protein sequence ID" value="ENSMZEP00005004580.1"/>
    <property type="gene ID" value="ENSMZEG00005003560.1"/>
</dbReference>
<evidence type="ECO:0000256" key="1">
    <source>
        <dbReference type="SAM" id="Coils"/>
    </source>
</evidence>
<organism evidence="2 3">
    <name type="scientific">Maylandia zebra</name>
    <name type="common">zebra mbuna</name>
    <dbReference type="NCBI Taxonomy" id="106582"/>
    <lineage>
        <taxon>Eukaryota</taxon>
        <taxon>Metazoa</taxon>
        <taxon>Chordata</taxon>
        <taxon>Craniata</taxon>
        <taxon>Vertebrata</taxon>
        <taxon>Euteleostomi</taxon>
        <taxon>Actinopterygii</taxon>
        <taxon>Neopterygii</taxon>
        <taxon>Teleostei</taxon>
        <taxon>Neoteleostei</taxon>
        <taxon>Acanthomorphata</taxon>
        <taxon>Ovalentaria</taxon>
        <taxon>Cichlomorphae</taxon>
        <taxon>Cichliformes</taxon>
        <taxon>Cichlidae</taxon>
        <taxon>African cichlids</taxon>
        <taxon>Pseudocrenilabrinae</taxon>
        <taxon>Haplochromini</taxon>
        <taxon>Maylandia</taxon>
        <taxon>Maylandia zebra complex</taxon>
    </lineage>
</organism>
<evidence type="ECO:0000313" key="2">
    <source>
        <dbReference type="Ensembl" id="ENSMZEP00005004580.1"/>
    </source>
</evidence>
<proteinExistence type="predicted"/>